<keyword evidence="3" id="KW-1185">Reference proteome</keyword>
<reference evidence="2" key="1">
    <citation type="submission" date="2025-08" db="UniProtKB">
        <authorList>
            <consortium name="Ensembl"/>
        </authorList>
    </citation>
    <scope>IDENTIFICATION</scope>
</reference>
<dbReference type="InParanoid" id="A0A7N8WXT0"/>
<dbReference type="Pfam" id="PF07004">
    <property type="entry name" value="SHIPPO-rpt"/>
    <property type="match status" value="2"/>
</dbReference>
<name>A0A7N8WXT0_9TELE</name>
<evidence type="ECO:0000256" key="1">
    <source>
        <dbReference type="SAM" id="MobiDB-lite"/>
    </source>
</evidence>
<feature type="compositionally biased region" description="Polar residues" evidence="1">
    <location>
        <begin position="91"/>
        <end position="129"/>
    </location>
</feature>
<dbReference type="PANTHER" id="PTHR31508">
    <property type="entry name" value="PROTEIN PITCHFORK"/>
    <property type="match status" value="1"/>
</dbReference>
<dbReference type="PANTHER" id="PTHR31508:SF2">
    <property type="entry name" value="PROTEIN PITCHFORK"/>
    <property type="match status" value="1"/>
</dbReference>
<evidence type="ECO:0000313" key="2">
    <source>
        <dbReference type="Ensembl" id="ENSMAMP00000042201.1"/>
    </source>
</evidence>
<dbReference type="GO" id="GO:0031344">
    <property type="term" value="P:regulation of cell projection organization"/>
    <property type="evidence" value="ECO:0007669"/>
    <property type="project" value="TreeGrafter"/>
</dbReference>
<dbReference type="Ensembl" id="ENSMAMT00000067119.1">
    <property type="protein sequence ID" value="ENSMAMP00000042201.1"/>
    <property type="gene ID" value="ENSMAMG00000005479.2"/>
</dbReference>
<dbReference type="GeneTree" id="ENSGT00390000001017"/>
<proteinExistence type="predicted"/>
<feature type="region of interest" description="Disordered" evidence="1">
    <location>
        <begin position="91"/>
        <end position="137"/>
    </location>
</feature>
<protein>
    <submittedName>
        <fullName evidence="2">Primary cilia formation</fullName>
    </submittedName>
</protein>
<dbReference type="Proteomes" id="UP000261640">
    <property type="component" value="Unplaced"/>
</dbReference>
<sequence length="191" mass="21767">MCFPQMSTAPDQRVFFGSCQERKLFPLHYAPNRLVHQMSRHTAPHVGPGCYDNHEFGTILYDLQTRPVSKRGLGLSARTAARFLPCIRNLTPSPQQYQNDQSQSRIPPTGKTPFNSTAKRFKSMSSSAEASPGPGTYAHNIVTNRKVSWPMRFGSPDWSSLPQLEKKSLRLNNEKEFLKQRTRVAYLSLYY</sequence>
<accession>A0A7N8WXT0</accession>
<reference evidence="2" key="2">
    <citation type="submission" date="2025-09" db="UniProtKB">
        <authorList>
            <consortium name="Ensembl"/>
        </authorList>
    </citation>
    <scope>IDENTIFICATION</scope>
</reference>
<dbReference type="AlphaFoldDB" id="A0A7N8WXT0"/>
<dbReference type="InterPro" id="IPR010736">
    <property type="entry name" value="SHIPPO-rpt"/>
</dbReference>
<dbReference type="InterPro" id="IPR033602">
    <property type="entry name" value="CIMAP3"/>
</dbReference>
<organism evidence="2 3">
    <name type="scientific">Mastacembelus armatus</name>
    <name type="common">zig-zag eel</name>
    <dbReference type="NCBI Taxonomy" id="205130"/>
    <lineage>
        <taxon>Eukaryota</taxon>
        <taxon>Metazoa</taxon>
        <taxon>Chordata</taxon>
        <taxon>Craniata</taxon>
        <taxon>Vertebrata</taxon>
        <taxon>Euteleostomi</taxon>
        <taxon>Actinopterygii</taxon>
        <taxon>Neopterygii</taxon>
        <taxon>Teleostei</taxon>
        <taxon>Neoteleostei</taxon>
        <taxon>Acanthomorphata</taxon>
        <taxon>Anabantaria</taxon>
        <taxon>Synbranchiformes</taxon>
        <taxon>Mastacembelidae</taxon>
        <taxon>Mastacembelus</taxon>
    </lineage>
</organism>
<dbReference type="GO" id="GO:0008092">
    <property type="term" value="F:cytoskeletal protein binding"/>
    <property type="evidence" value="ECO:0007669"/>
    <property type="project" value="TreeGrafter"/>
</dbReference>
<evidence type="ECO:0000313" key="3">
    <source>
        <dbReference type="Proteomes" id="UP000261640"/>
    </source>
</evidence>